<evidence type="ECO:0000313" key="4">
    <source>
        <dbReference type="EMBL" id="SNR48957.1"/>
    </source>
</evidence>
<dbReference type="SUPFAM" id="SSF103481">
    <property type="entry name" value="Multidrug resistance efflux transporter EmrE"/>
    <property type="match status" value="1"/>
</dbReference>
<organism evidence="4 5">
    <name type="scientific">Actinomadura mexicana</name>
    <dbReference type="NCBI Taxonomy" id="134959"/>
    <lineage>
        <taxon>Bacteria</taxon>
        <taxon>Bacillati</taxon>
        <taxon>Actinomycetota</taxon>
        <taxon>Actinomycetes</taxon>
        <taxon>Streptosporangiales</taxon>
        <taxon>Thermomonosporaceae</taxon>
        <taxon>Actinomadura</taxon>
    </lineage>
</organism>
<feature type="domain" description="EamA" evidence="3">
    <location>
        <begin position="2"/>
        <end position="67"/>
    </location>
</feature>
<accession>A0A238WR65</accession>
<dbReference type="Proteomes" id="UP000198420">
    <property type="component" value="Unassembled WGS sequence"/>
</dbReference>
<keyword evidence="2" id="KW-0472">Membrane</keyword>
<dbReference type="GO" id="GO:0016020">
    <property type="term" value="C:membrane"/>
    <property type="evidence" value="ECO:0007669"/>
    <property type="project" value="InterPro"/>
</dbReference>
<comment type="similarity">
    <text evidence="1">Belongs to the EamA transporter family.</text>
</comment>
<sequence length="84" mass="8825">MLTGLFTACVAPVLEARAIGHLGKEKFGVLSSGEPIMSLPVGLLLLGEVPGWFVAAGVLIIVVAIVANTAELDRPLLRYLGRLE</sequence>
<reference evidence="5" key="1">
    <citation type="submission" date="2017-06" db="EMBL/GenBank/DDBJ databases">
        <authorList>
            <person name="Varghese N."/>
            <person name="Submissions S."/>
        </authorList>
    </citation>
    <scope>NUCLEOTIDE SEQUENCE [LARGE SCALE GENOMIC DNA]</scope>
    <source>
        <strain evidence="5">DSM 44485</strain>
    </source>
</reference>
<keyword evidence="5" id="KW-1185">Reference proteome</keyword>
<feature type="transmembrane region" description="Helical" evidence="2">
    <location>
        <begin position="49"/>
        <end position="70"/>
    </location>
</feature>
<dbReference type="InterPro" id="IPR000620">
    <property type="entry name" value="EamA_dom"/>
</dbReference>
<protein>
    <submittedName>
        <fullName evidence="4">EamA-like transporter family protein</fullName>
    </submittedName>
</protein>
<evidence type="ECO:0000256" key="2">
    <source>
        <dbReference type="SAM" id="Phobius"/>
    </source>
</evidence>
<evidence type="ECO:0000256" key="1">
    <source>
        <dbReference type="ARBA" id="ARBA00007362"/>
    </source>
</evidence>
<proteinExistence type="inferred from homology"/>
<dbReference type="OrthoDB" id="10021410at2"/>
<dbReference type="AlphaFoldDB" id="A0A238WR65"/>
<evidence type="ECO:0000259" key="3">
    <source>
        <dbReference type="Pfam" id="PF00892"/>
    </source>
</evidence>
<keyword evidence="2" id="KW-1133">Transmembrane helix</keyword>
<name>A0A238WR65_9ACTN</name>
<dbReference type="EMBL" id="FZNP01000003">
    <property type="protein sequence ID" value="SNR48957.1"/>
    <property type="molecule type" value="Genomic_DNA"/>
</dbReference>
<keyword evidence="2" id="KW-0812">Transmembrane</keyword>
<evidence type="ECO:0000313" key="5">
    <source>
        <dbReference type="Proteomes" id="UP000198420"/>
    </source>
</evidence>
<dbReference type="Pfam" id="PF00892">
    <property type="entry name" value="EamA"/>
    <property type="match status" value="1"/>
</dbReference>
<dbReference type="InterPro" id="IPR037185">
    <property type="entry name" value="EmrE-like"/>
</dbReference>
<gene>
    <name evidence="4" type="ORF">SAMN06265355_103182</name>
</gene>